<keyword evidence="3" id="KW-1185">Reference proteome</keyword>
<keyword evidence="1" id="KW-0812">Transmembrane</keyword>
<evidence type="ECO:0000313" key="2">
    <source>
        <dbReference type="EMBL" id="KAL0951547.1"/>
    </source>
</evidence>
<accession>A0ABR3J7I5</accession>
<organism evidence="2 3">
    <name type="scientific">Hohenbuehelia grisea</name>
    <dbReference type="NCBI Taxonomy" id="104357"/>
    <lineage>
        <taxon>Eukaryota</taxon>
        <taxon>Fungi</taxon>
        <taxon>Dikarya</taxon>
        <taxon>Basidiomycota</taxon>
        <taxon>Agaricomycotina</taxon>
        <taxon>Agaricomycetes</taxon>
        <taxon>Agaricomycetidae</taxon>
        <taxon>Agaricales</taxon>
        <taxon>Pleurotineae</taxon>
        <taxon>Pleurotaceae</taxon>
        <taxon>Hohenbuehelia</taxon>
    </lineage>
</organism>
<dbReference type="CDD" id="cd11296">
    <property type="entry name" value="O-FucT_like"/>
    <property type="match status" value="1"/>
</dbReference>
<keyword evidence="1" id="KW-1133">Transmembrane helix</keyword>
<comment type="caution">
    <text evidence="2">The sequence shown here is derived from an EMBL/GenBank/DDBJ whole genome shotgun (WGS) entry which is preliminary data.</text>
</comment>
<sequence length="492" mass="55654">MPHVSADSQAHLLEDYSPYNEKDSYYPTRHQRTASSRRRMFATCASLAAVAVTALLFTSFWTSQSPDESVVVDIRPSEDATNLTASSPPLVPAKLDPLDPLASLKGDPTSRFQDNLLPELKYITSWISAGWTNDVMTYGNLIYLALITDRIPVLAMFTPSHIGGGEAPIAFGDVFDVPRLRQLIGKPVLEWREVKDSSSDVVDDLGCWNIWEVVQDNEKFPRRSSVPDRLKIDVSYTKAPASVKLYRGFEHDSHATFWNLATLAFPETRKANLVTPLPSPLHQVSLPPDEQMLCYDYLYYVCAHEPYEWDKDYSPAWRYVGQHMRWTKPLEDLAEMYVRETLAVPPGEVTPPWITIHVRHGDFAGWCGETPLLDCFAPISVIAKRVEEVKAALLVKKGVAVKHVIMTSDERDPSWWSQVDAQRWYKVDHSKTKETFGPWYPVLIDAVIQSNGLGFVGTDRSTMTIMAHRRVESWHDGVSVDVKWGNPHADDH</sequence>
<dbReference type="EMBL" id="JASNQZ010000011">
    <property type="protein sequence ID" value="KAL0951547.1"/>
    <property type="molecule type" value="Genomic_DNA"/>
</dbReference>
<gene>
    <name evidence="2" type="ORF">HGRIS_008230</name>
</gene>
<dbReference type="Proteomes" id="UP001556367">
    <property type="component" value="Unassembled WGS sequence"/>
</dbReference>
<dbReference type="Gene3D" id="3.40.50.11350">
    <property type="match status" value="1"/>
</dbReference>
<feature type="transmembrane region" description="Helical" evidence="1">
    <location>
        <begin position="40"/>
        <end position="61"/>
    </location>
</feature>
<proteinExistence type="predicted"/>
<protein>
    <submittedName>
        <fullName evidence="2">Uncharacterized protein</fullName>
    </submittedName>
</protein>
<name>A0ABR3J7I5_9AGAR</name>
<keyword evidence="1" id="KW-0472">Membrane</keyword>
<evidence type="ECO:0000256" key="1">
    <source>
        <dbReference type="SAM" id="Phobius"/>
    </source>
</evidence>
<reference evidence="3" key="1">
    <citation type="submission" date="2024-06" db="EMBL/GenBank/DDBJ databases">
        <title>Multi-omics analyses provide insights into the biosynthesis of the anticancer antibiotic pleurotin in Hohenbuehelia grisea.</title>
        <authorList>
            <person name="Weaver J.A."/>
            <person name="Alberti F."/>
        </authorList>
    </citation>
    <scope>NUCLEOTIDE SEQUENCE [LARGE SCALE GENOMIC DNA]</scope>
    <source>
        <strain evidence="3">T-177</strain>
    </source>
</reference>
<evidence type="ECO:0000313" key="3">
    <source>
        <dbReference type="Proteomes" id="UP001556367"/>
    </source>
</evidence>